<organism evidence="2 3">
    <name type="scientific">Photobacterium proteolyticum</name>
    <dbReference type="NCBI Taxonomy" id="1903952"/>
    <lineage>
        <taxon>Bacteria</taxon>
        <taxon>Pseudomonadati</taxon>
        <taxon>Pseudomonadota</taxon>
        <taxon>Gammaproteobacteria</taxon>
        <taxon>Vibrionales</taxon>
        <taxon>Vibrionaceae</taxon>
        <taxon>Photobacterium</taxon>
    </lineage>
</organism>
<keyword evidence="1" id="KW-0472">Membrane</keyword>
<evidence type="ECO:0000256" key="1">
    <source>
        <dbReference type="SAM" id="Phobius"/>
    </source>
</evidence>
<gene>
    <name evidence="2" type="ORF">BIT28_16100</name>
</gene>
<dbReference type="Proteomes" id="UP000186905">
    <property type="component" value="Unassembled WGS sequence"/>
</dbReference>
<dbReference type="OrthoDB" id="7806049at2"/>
<protein>
    <submittedName>
        <fullName evidence="2">Uncharacterized protein</fullName>
    </submittedName>
</protein>
<reference evidence="2 3" key="1">
    <citation type="submission" date="2016-09" db="EMBL/GenBank/DDBJ databases">
        <title>Photobacterium proteolyticum sp. nov. a protease producing bacterium isolated from ocean sediments of Laizhou Bay.</title>
        <authorList>
            <person name="Li Y."/>
        </authorList>
    </citation>
    <scope>NUCLEOTIDE SEQUENCE [LARGE SCALE GENOMIC DNA]</scope>
    <source>
        <strain evidence="2 3">13-12</strain>
    </source>
</reference>
<sequence length="276" mass="31971">MNVSSLSLDKEDLRRFCDILQERANAAAEIEVGLFEQNNQTDDQYAENIKTLRESFLLRVTIAGKDGEELWGPIDEVFCSVNYPEQVKSLYVDSESTLRYAHNYYPHNTFKIFFDFSKPRVFDLSLLPSTGTPNESNVEVNGYDATWVNGVFSEIKKFLDNRSSKMSFVHNHSVYDVLLWILGFPLSFWVCSKLSSTIEEAVVDNAFINSALYLYTFVATLFIFRVLFHYLRWVCPLVEYRCKGNLMLAHRALFSILSVGWFGQFLYDLAKWIIKT</sequence>
<dbReference type="AlphaFoldDB" id="A0A1Q9H298"/>
<keyword evidence="1" id="KW-0812">Transmembrane</keyword>
<feature type="transmembrane region" description="Helical" evidence="1">
    <location>
        <begin position="210"/>
        <end position="231"/>
    </location>
</feature>
<evidence type="ECO:0000313" key="2">
    <source>
        <dbReference type="EMBL" id="OLQ81725.1"/>
    </source>
</evidence>
<comment type="caution">
    <text evidence="2">The sequence shown here is derived from an EMBL/GenBank/DDBJ whole genome shotgun (WGS) entry which is preliminary data.</text>
</comment>
<name>A0A1Q9H298_9GAMM</name>
<proteinExistence type="predicted"/>
<dbReference type="EMBL" id="MJIL01000032">
    <property type="protein sequence ID" value="OLQ81725.1"/>
    <property type="molecule type" value="Genomic_DNA"/>
</dbReference>
<keyword evidence="1" id="KW-1133">Transmembrane helix</keyword>
<evidence type="ECO:0000313" key="3">
    <source>
        <dbReference type="Proteomes" id="UP000186905"/>
    </source>
</evidence>
<accession>A0A1Q9H298</accession>
<feature type="transmembrane region" description="Helical" evidence="1">
    <location>
        <begin position="173"/>
        <end position="190"/>
    </location>
</feature>
<feature type="transmembrane region" description="Helical" evidence="1">
    <location>
        <begin position="252"/>
        <end position="274"/>
    </location>
</feature>
<keyword evidence="3" id="KW-1185">Reference proteome</keyword>